<sequence>MTADVGANLHGLLPRVRKCADGSYCCDSDASCCERGRGTFLDNKGNILSASRSQSATPTNTIAAPTDSSSPANLTSAPTTTPQSTQSLGSSPRPSSNPDSNGLPAALKAGIGVAVGFSILSCVILLAICVRKRRHNKEAVTPKEDPGSLPPTEVAWPSTGEMYMPPPPQEMAHSPRPRHFELAHRSVRLELAGDMPPNFEPYKSEYIPDIKKMGSSTI</sequence>
<protein>
    <submittedName>
        <fullName evidence="1">Uncharacterized protein</fullName>
    </submittedName>
</protein>
<evidence type="ECO:0000313" key="1">
    <source>
        <dbReference type="EMBL" id="KAI2383194.1"/>
    </source>
</evidence>
<comment type="caution">
    <text evidence="1">The sequence shown here is derived from an EMBL/GenBank/DDBJ whole genome shotgun (WGS) entry which is preliminary data.</text>
</comment>
<reference evidence="1" key="1">
    <citation type="journal article" date="2022" name="bioRxiv">
        <title>Population genetic analysis of Ophidiomyces ophidiicola, the causative agent of snake fungal disease, indicates recent introductions to the USA.</title>
        <authorList>
            <person name="Ladner J.T."/>
            <person name="Palmer J.M."/>
            <person name="Ettinger C.L."/>
            <person name="Stajich J.E."/>
            <person name="Farrell T.M."/>
            <person name="Glorioso B.M."/>
            <person name="Lawson B."/>
            <person name="Price S.J."/>
            <person name="Stengle A.G."/>
            <person name="Grear D.A."/>
            <person name="Lorch J.M."/>
        </authorList>
    </citation>
    <scope>NUCLEOTIDE SEQUENCE</scope>
    <source>
        <strain evidence="1">NWHC 24266-5</strain>
    </source>
</reference>
<name>A0ACB8URK3_9EURO</name>
<proteinExistence type="predicted"/>
<organism evidence="1">
    <name type="scientific">Ophidiomyces ophidiicola</name>
    <dbReference type="NCBI Taxonomy" id="1387563"/>
    <lineage>
        <taxon>Eukaryota</taxon>
        <taxon>Fungi</taxon>
        <taxon>Dikarya</taxon>
        <taxon>Ascomycota</taxon>
        <taxon>Pezizomycotina</taxon>
        <taxon>Eurotiomycetes</taxon>
        <taxon>Eurotiomycetidae</taxon>
        <taxon>Onygenales</taxon>
        <taxon>Onygenaceae</taxon>
        <taxon>Ophidiomyces</taxon>
    </lineage>
</organism>
<gene>
    <name evidence="1" type="ORF">LOY88_005428</name>
</gene>
<dbReference type="EMBL" id="JALBCA010000096">
    <property type="protein sequence ID" value="KAI2383194.1"/>
    <property type="molecule type" value="Genomic_DNA"/>
</dbReference>
<accession>A0ACB8URK3</accession>